<feature type="domain" description="YknX-like C-terminal permuted SH3-like" evidence="6">
    <location>
        <begin position="351"/>
        <end position="419"/>
    </location>
</feature>
<dbReference type="PROSITE" id="PS51257">
    <property type="entry name" value="PROKAR_LIPOPROTEIN"/>
    <property type="match status" value="1"/>
</dbReference>
<organism evidence="7 8">
    <name type="scientific">Paenibacillus filicis</name>
    <dbReference type="NCBI Taxonomy" id="669464"/>
    <lineage>
        <taxon>Bacteria</taxon>
        <taxon>Bacillati</taxon>
        <taxon>Bacillota</taxon>
        <taxon>Bacilli</taxon>
        <taxon>Bacillales</taxon>
        <taxon>Paenibacillaceae</taxon>
        <taxon>Paenibacillus</taxon>
    </lineage>
</organism>
<feature type="domain" description="CusB-like beta-barrel" evidence="5">
    <location>
        <begin position="273"/>
        <end position="345"/>
    </location>
</feature>
<sequence length="423" mass="46585">MRKKRRKHTQITRHGITAVLAVGVSFTMITGCANVWGSNDVQTANEQQAGKAVKVAKLQKIKLGEPPELVAEILSSVQVELFAKSGGEVTEVLKRRGDAVQEGDVIARLYSKDADYERSKATMVVQNASEAIASAKKEREFTKAGLQNSILKAEQALTDLTRNTNKLKNDYDAGRINKTGVQEAEVKLKNAKLDLELLKRQLQNLNNQDNLTALNMQLKEAQLAVEKLDAAQDNLVIKATTSGILTEQTLEKGAVADSSKRIAVIQKMNPVKIKAFIPEAYVKPVRERTEMTFNVPGTTEKVKGKVNYLSPVIDAQAKGYELNLEAPNEALKLMPGTKTRVQLLDEQQQIALAVPVASIVRKAEDTFVFVVNGDTAERRRVELGRMSQDELNQEVLVGVKEGEQLVISGQNHLNDKDKVLLTP</sequence>
<protein>
    <submittedName>
        <fullName evidence="7">Efflux RND transporter periplasmic adaptor subunit</fullName>
    </submittedName>
</protein>
<evidence type="ECO:0000256" key="1">
    <source>
        <dbReference type="ARBA" id="ARBA00009477"/>
    </source>
</evidence>
<dbReference type="RefSeq" id="WP_341413986.1">
    <property type="nucleotide sequence ID" value="NZ_JBBPCC010000001.1"/>
</dbReference>
<dbReference type="Gene3D" id="2.40.420.20">
    <property type="match status" value="1"/>
</dbReference>
<feature type="coiled-coil region" evidence="3">
    <location>
        <begin position="143"/>
        <end position="234"/>
    </location>
</feature>
<keyword evidence="4" id="KW-0472">Membrane</keyword>
<dbReference type="Proteomes" id="UP001469365">
    <property type="component" value="Unassembled WGS sequence"/>
</dbReference>
<dbReference type="Gene3D" id="2.40.50.100">
    <property type="match status" value="1"/>
</dbReference>
<dbReference type="InterPro" id="IPR058637">
    <property type="entry name" value="YknX-like_C"/>
</dbReference>
<keyword evidence="2" id="KW-0813">Transport</keyword>
<keyword evidence="3" id="KW-0175">Coiled coil</keyword>
<dbReference type="Pfam" id="PF25954">
    <property type="entry name" value="Beta-barrel_RND_2"/>
    <property type="match status" value="1"/>
</dbReference>
<dbReference type="InterPro" id="IPR006143">
    <property type="entry name" value="RND_pump_MFP"/>
</dbReference>
<evidence type="ECO:0000313" key="7">
    <source>
        <dbReference type="EMBL" id="MEK8126945.1"/>
    </source>
</evidence>
<comment type="similarity">
    <text evidence="1">Belongs to the membrane fusion protein (MFP) (TC 8.A.1) family.</text>
</comment>
<dbReference type="EMBL" id="JBBPCC010000001">
    <property type="protein sequence ID" value="MEK8126945.1"/>
    <property type="molecule type" value="Genomic_DNA"/>
</dbReference>
<dbReference type="PANTHER" id="PTHR30097">
    <property type="entry name" value="CATION EFFLUX SYSTEM PROTEIN CUSB"/>
    <property type="match status" value="1"/>
</dbReference>
<name>A0ABU9DFV5_9BACL</name>
<evidence type="ECO:0000256" key="3">
    <source>
        <dbReference type="SAM" id="Coils"/>
    </source>
</evidence>
<comment type="caution">
    <text evidence="7">The sequence shown here is derived from an EMBL/GenBank/DDBJ whole genome shotgun (WGS) entry which is preliminary data.</text>
</comment>
<accession>A0ABU9DFV5</accession>
<gene>
    <name evidence="7" type="ORF">WMW72_03380</name>
</gene>
<dbReference type="InterPro" id="IPR051909">
    <property type="entry name" value="MFP_Cation_Efflux"/>
</dbReference>
<dbReference type="Pfam" id="PF25989">
    <property type="entry name" value="YknX_C"/>
    <property type="match status" value="1"/>
</dbReference>
<keyword evidence="8" id="KW-1185">Reference proteome</keyword>
<evidence type="ECO:0000256" key="2">
    <source>
        <dbReference type="ARBA" id="ARBA00022448"/>
    </source>
</evidence>
<dbReference type="Gene3D" id="2.40.30.170">
    <property type="match status" value="1"/>
</dbReference>
<keyword evidence="4" id="KW-0812">Transmembrane</keyword>
<dbReference type="NCBIfam" id="TIGR01730">
    <property type="entry name" value="RND_mfp"/>
    <property type="match status" value="1"/>
</dbReference>
<proteinExistence type="inferred from homology"/>
<dbReference type="SUPFAM" id="SSF111369">
    <property type="entry name" value="HlyD-like secretion proteins"/>
    <property type="match status" value="1"/>
</dbReference>
<evidence type="ECO:0000313" key="8">
    <source>
        <dbReference type="Proteomes" id="UP001469365"/>
    </source>
</evidence>
<keyword evidence="4" id="KW-1133">Transmembrane helix</keyword>
<reference evidence="7 8" key="1">
    <citation type="submission" date="2024-04" db="EMBL/GenBank/DDBJ databases">
        <title>draft genome sequnece of Paenibacillus filicis.</title>
        <authorList>
            <person name="Kim D.-U."/>
        </authorList>
    </citation>
    <scope>NUCLEOTIDE SEQUENCE [LARGE SCALE GENOMIC DNA]</scope>
    <source>
        <strain evidence="7 8">KACC14197</strain>
    </source>
</reference>
<evidence type="ECO:0000256" key="4">
    <source>
        <dbReference type="SAM" id="Phobius"/>
    </source>
</evidence>
<feature type="transmembrane region" description="Helical" evidence="4">
    <location>
        <begin position="12"/>
        <end position="36"/>
    </location>
</feature>
<dbReference type="PANTHER" id="PTHR30097:SF4">
    <property type="entry name" value="SLR6042 PROTEIN"/>
    <property type="match status" value="1"/>
</dbReference>
<dbReference type="InterPro" id="IPR058792">
    <property type="entry name" value="Beta-barrel_RND_2"/>
</dbReference>
<evidence type="ECO:0000259" key="5">
    <source>
        <dbReference type="Pfam" id="PF25954"/>
    </source>
</evidence>
<evidence type="ECO:0000259" key="6">
    <source>
        <dbReference type="Pfam" id="PF25989"/>
    </source>
</evidence>